<evidence type="ECO:0000256" key="2">
    <source>
        <dbReference type="ARBA" id="ARBA00005420"/>
    </source>
</evidence>
<protein>
    <recommendedName>
        <fullName evidence="14">Acyltransferase</fullName>
    </recommendedName>
</protein>
<keyword evidence="4" id="KW-0808">Transferase</keyword>
<evidence type="ECO:0000256" key="6">
    <source>
        <dbReference type="ARBA" id="ARBA00022824"/>
    </source>
</evidence>
<comment type="similarity">
    <text evidence="2">Belongs to the diacylglycerol acyltransferase family.</text>
</comment>
<keyword evidence="6" id="KW-0256">Endoplasmic reticulum</keyword>
<comment type="subcellular location">
    <subcellularLocation>
        <location evidence="1">Endoplasmic reticulum membrane</location>
        <topology evidence="1">Multi-pass membrane protein</topology>
    </subcellularLocation>
</comment>
<evidence type="ECO:0000256" key="3">
    <source>
        <dbReference type="ARBA" id="ARBA00022516"/>
    </source>
</evidence>
<evidence type="ECO:0000256" key="5">
    <source>
        <dbReference type="ARBA" id="ARBA00022692"/>
    </source>
</evidence>
<evidence type="ECO:0000313" key="13">
    <source>
        <dbReference type="Proteomes" id="UP001235939"/>
    </source>
</evidence>
<evidence type="ECO:0000256" key="10">
    <source>
        <dbReference type="ARBA" id="ARBA00023315"/>
    </source>
</evidence>
<name>A0ABY6LK64_9ARAC</name>
<proteinExistence type="inferred from homology"/>
<dbReference type="Proteomes" id="UP001235939">
    <property type="component" value="Chromosome 19"/>
</dbReference>
<keyword evidence="3" id="KW-0444">Lipid biosynthesis</keyword>
<keyword evidence="7 11" id="KW-1133">Transmembrane helix</keyword>
<dbReference type="CDD" id="cd07987">
    <property type="entry name" value="LPLAT_MGAT-like"/>
    <property type="match status" value="1"/>
</dbReference>
<keyword evidence="9 11" id="KW-0472">Membrane</keyword>
<keyword evidence="8" id="KW-0443">Lipid metabolism</keyword>
<dbReference type="PANTHER" id="PTHR12317:SF79">
    <property type="entry name" value="ACYLTRANSFERASE"/>
    <property type="match status" value="1"/>
</dbReference>
<feature type="transmembrane region" description="Helical" evidence="11">
    <location>
        <begin position="24"/>
        <end position="44"/>
    </location>
</feature>
<accession>A0ABY6LK64</accession>
<evidence type="ECO:0000256" key="9">
    <source>
        <dbReference type="ARBA" id="ARBA00023136"/>
    </source>
</evidence>
<feature type="transmembrane region" description="Helical" evidence="11">
    <location>
        <begin position="50"/>
        <end position="69"/>
    </location>
</feature>
<sequence length="287" mass="32677">MQVLGIRFAPFSLPIERRLQTAAVLYYTTTFLFIGTLGILISLALLFTQYFFLVLLYFAWFVYDINVCNRGGRRSQWLRSWTVWKYFRDYYPVSLVKTAELDPNKNYILGYHPHGIICAGAFANFGTEATGFSDTYPKIIPHILTLQGNFYFPFNREMILLTGACSASKESIECLLNQKESGHLLCLVIGGAAEALDARPHQVCLTLQRRKGFVKLALKHGASLVPCFSFGENDLYRQFPNPPGSRLRDFQNKLTKIMGFSPPIFYGRGVFQYSLGLVPFRHPIHTV</sequence>
<evidence type="ECO:0008006" key="14">
    <source>
        <dbReference type="Google" id="ProtNLM"/>
    </source>
</evidence>
<dbReference type="EMBL" id="CP092881">
    <property type="protein sequence ID" value="UYV80989.1"/>
    <property type="molecule type" value="Genomic_DNA"/>
</dbReference>
<keyword evidence="10" id="KW-0012">Acyltransferase</keyword>
<evidence type="ECO:0000256" key="7">
    <source>
        <dbReference type="ARBA" id="ARBA00022989"/>
    </source>
</evidence>
<dbReference type="PANTHER" id="PTHR12317">
    <property type="entry name" value="DIACYLGLYCEROL O-ACYLTRANSFERASE"/>
    <property type="match status" value="1"/>
</dbReference>
<evidence type="ECO:0000256" key="1">
    <source>
        <dbReference type="ARBA" id="ARBA00004477"/>
    </source>
</evidence>
<evidence type="ECO:0000313" key="12">
    <source>
        <dbReference type="EMBL" id="UYV80989.1"/>
    </source>
</evidence>
<reference evidence="12 13" key="1">
    <citation type="submission" date="2022-01" db="EMBL/GenBank/DDBJ databases">
        <title>A chromosomal length assembly of Cordylochernes scorpioides.</title>
        <authorList>
            <person name="Zeh D."/>
            <person name="Zeh J."/>
        </authorList>
    </citation>
    <scope>NUCLEOTIDE SEQUENCE [LARGE SCALE GENOMIC DNA]</scope>
    <source>
        <strain evidence="12">IN4F17</strain>
        <tissue evidence="12">Whole Body</tissue>
    </source>
</reference>
<organism evidence="12 13">
    <name type="scientific">Cordylochernes scorpioides</name>
    <dbReference type="NCBI Taxonomy" id="51811"/>
    <lineage>
        <taxon>Eukaryota</taxon>
        <taxon>Metazoa</taxon>
        <taxon>Ecdysozoa</taxon>
        <taxon>Arthropoda</taxon>
        <taxon>Chelicerata</taxon>
        <taxon>Arachnida</taxon>
        <taxon>Pseudoscorpiones</taxon>
        <taxon>Cheliferoidea</taxon>
        <taxon>Chernetidae</taxon>
        <taxon>Cordylochernes</taxon>
    </lineage>
</organism>
<evidence type="ECO:0000256" key="4">
    <source>
        <dbReference type="ARBA" id="ARBA00022679"/>
    </source>
</evidence>
<feature type="non-terminal residue" evidence="12">
    <location>
        <position position="287"/>
    </location>
</feature>
<evidence type="ECO:0000256" key="8">
    <source>
        <dbReference type="ARBA" id="ARBA00023098"/>
    </source>
</evidence>
<dbReference type="Pfam" id="PF03982">
    <property type="entry name" value="DAGAT"/>
    <property type="match status" value="1"/>
</dbReference>
<keyword evidence="13" id="KW-1185">Reference proteome</keyword>
<keyword evidence="5 11" id="KW-0812">Transmembrane</keyword>
<dbReference type="InterPro" id="IPR007130">
    <property type="entry name" value="DAGAT"/>
</dbReference>
<gene>
    <name evidence="12" type="ORF">LAZ67_19002392</name>
</gene>
<evidence type="ECO:0000256" key="11">
    <source>
        <dbReference type="SAM" id="Phobius"/>
    </source>
</evidence>